<dbReference type="PANTHER" id="PTHR11941">
    <property type="entry name" value="ENOYL-COA HYDRATASE-RELATED"/>
    <property type="match status" value="1"/>
</dbReference>
<dbReference type="FunFam" id="3.90.226.10:FF:000049">
    <property type="entry name" value="Enoyl-CoA delta isomerase 3"/>
    <property type="match status" value="1"/>
</dbReference>
<proteinExistence type="predicted"/>
<comment type="catalytic activity">
    <reaction evidence="2">
        <text>a (3E)-enoyl-CoA = a 4-saturated (2E)-enoyl-CoA</text>
        <dbReference type="Rhea" id="RHEA:45228"/>
        <dbReference type="ChEBI" id="CHEBI:58521"/>
        <dbReference type="ChEBI" id="CHEBI:85097"/>
        <dbReference type="EC" id="5.3.3.8"/>
    </reaction>
</comment>
<comment type="catalytic activity">
    <reaction evidence="1">
        <text>a (3Z)-enoyl-CoA = a 4-saturated (2E)-enoyl-CoA</text>
        <dbReference type="Rhea" id="RHEA:45900"/>
        <dbReference type="ChEBI" id="CHEBI:85097"/>
        <dbReference type="ChEBI" id="CHEBI:85489"/>
        <dbReference type="EC" id="5.3.3.8"/>
    </reaction>
</comment>
<dbReference type="InterPro" id="IPR001753">
    <property type="entry name" value="Enoyl-CoA_hydra/iso"/>
</dbReference>
<evidence type="ECO:0000313" key="4">
    <source>
        <dbReference type="EMBL" id="KAK3086208.1"/>
    </source>
</evidence>
<evidence type="ECO:0000256" key="2">
    <source>
        <dbReference type="ARBA" id="ARBA00000765"/>
    </source>
</evidence>
<dbReference type="GO" id="GO:0006635">
    <property type="term" value="P:fatty acid beta-oxidation"/>
    <property type="evidence" value="ECO:0007669"/>
    <property type="project" value="TreeGrafter"/>
</dbReference>
<dbReference type="EMBL" id="VSWD01000012">
    <property type="protein sequence ID" value="KAK3086208.1"/>
    <property type="molecule type" value="Genomic_DNA"/>
</dbReference>
<name>A0AA88XPA5_PINIB</name>
<evidence type="ECO:0000256" key="3">
    <source>
        <dbReference type="ARBA" id="ARBA00023098"/>
    </source>
</evidence>
<dbReference type="CDD" id="cd06558">
    <property type="entry name" value="crotonase-like"/>
    <property type="match status" value="1"/>
</dbReference>
<dbReference type="GO" id="GO:0005777">
    <property type="term" value="C:peroxisome"/>
    <property type="evidence" value="ECO:0007669"/>
    <property type="project" value="TreeGrafter"/>
</dbReference>
<gene>
    <name evidence="4" type="ORF">FSP39_015230</name>
</gene>
<evidence type="ECO:0000256" key="1">
    <source>
        <dbReference type="ARBA" id="ARBA00000452"/>
    </source>
</evidence>
<reference evidence="4" key="1">
    <citation type="submission" date="2019-08" db="EMBL/GenBank/DDBJ databases">
        <title>The improved chromosome-level genome for the pearl oyster Pinctada fucata martensii using PacBio sequencing and Hi-C.</title>
        <authorList>
            <person name="Zheng Z."/>
        </authorList>
    </citation>
    <scope>NUCLEOTIDE SEQUENCE</scope>
    <source>
        <strain evidence="4">ZZ-2019</strain>
        <tissue evidence="4">Adductor muscle</tissue>
    </source>
</reference>
<sequence>MEGMRVEFHPNGCGVIYLGKGENRLNDTFLTNLHKSLDEVERNKECKVLITTGEGKFFSNGIDLQWAMQDQRNADLLEQLYTKVRWKLFHFPIPTVAAINGHAFAGGAGLAITHDYIVMQRERGWLCWTEVLRHIRIPEHLRIFPGYKMSAKVKRDALLYAKRYTAEEAKKDELIDEVANSEDLLDVAMQVGLNALGKNIIDRDMLQTMKKDTFPLPAVQHQTKLSTTFYKAKL</sequence>
<dbReference type="Proteomes" id="UP001186944">
    <property type="component" value="Unassembled WGS sequence"/>
</dbReference>
<keyword evidence="3" id="KW-0443">Lipid metabolism</keyword>
<dbReference type="Pfam" id="PF00378">
    <property type="entry name" value="ECH_1"/>
    <property type="match status" value="1"/>
</dbReference>
<organism evidence="4 5">
    <name type="scientific">Pinctada imbricata</name>
    <name type="common">Atlantic pearl-oyster</name>
    <name type="synonym">Pinctada martensii</name>
    <dbReference type="NCBI Taxonomy" id="66713"/>
    <lineage>
        <taxon>Eukaryota</taxon>
        <taxon>Metazoa</taxon>
        <taxon>Spiralia</taxon>
        <taxon>Lophotrochozoa</taxon>
        <taxon>Mollusca</taxon>
        <taxon>Bivalvia</taxon>
        <taxon>Autobranchia</taxon>
        <taxon>Pteriomorphia</taxon>
        <taxon>Pterioida</taxon>
        <taxon>Pterioidea</taxon>
        <taxon>Pteriidae</taxon>
        <taxon>Pinctada</taxon>
    </lineage>
</organism>
<evidence type="ECO:0000313" key="5">
    <source>
        <dbReference type="Proteomes" id="UP001186944"/>
    </source>
</evidence>
<keyword evidence="5" id="KW-1185">Reference proteome</keyword>
<dbReference type="InterPro" id="IPR029045">
    <property type="entry name" value="ClpP/crotonase-like_dom_sf"/>
</dbReference>
<dbReference type="AlphaFoldDB" id="A0AA88XPA5"/>
<comment type="caution">
    <text evidence="4">The sequence shown here is derived from an EMBL/GenBank/DDBJ whole genome shotgun (WGS) entry which is preliminary data.</text>
</comment>
<dbReference type="SUPFAM" id="SSF52096">
    <property type="entry name" value="ClpP/crotonase"/>
    <property type="match status" value="1"/>
</dbReference>
<dbReference type="GO" id="GO:0004165">
    <property type="term" value="F:delta(3)-delta(2)-enoyl-CoA isomerase activity"/>
    <property type="evidence" value="ECO:0007669"/>
    <property type="project" value="UniProtKB-EC"/>
</dbReference>
<protein>
    <submittedName>
        <fullName evidence="4">Uncharacterized protein</fullName>
    </submittedName>
</protein>
<dbReference type="PANTHER" id="PTHR11941:SF75">
    <property type="entry name" value="ENOYL-COA HYDRATASE_ISOMERASE FAMILY PROTEIN"/>
    <property type="match status" value="1"/>
</dbReference>
<accession>A0AA88XPA5</accession>
<dbReference type="Gene3D" id="3.90.226.10">
    <property type="entry name" value="2-enoyl-CoA Hydratase, Chain A, domain 1"/>
    <property type="match status" value="1"/>
</dbReference>